<protein>
    <submittedName>
        <fullName evidence="1">Uncharacterized protein</fullName>
    </submittedName>
</protein>
<dbReference type="EMBL" id="AGNL01007990">
    <property type="protein sequence ID" value="EJK70838.1"/>
    <property type="molecule type" value="Genomic_DNA"/>
</dbReference>
<reference evidence="1 2" key="1">
    <citation type="journal article" date="2012" name="Genome Biol.">
        <title>Genome and low-iron response of an oceanic diatom adapted to chronic iron limitation.</title>
        <authorList>
            <person name="Lommer M."/>
            <person name="Specht M."/>
            <person name="Roy A.S."/>
            <person name="Kraemer L."/>
            <person name="Andreson R."/>
            <person name="Gutowska M.A."/>
            <person name="Wolf J."/>
            <person name="Bergner S.V."/>
            <person name="Schilhabel M.B."/>
            <person name="Klostermeier U.C."/>
            <person name="Beiko R.G."/>
            <person name="Rosenstiel P."/>
            <person name="Hippler M."/>
            <person name="Laroche J."/>
        </authorList>
    </citation>
    <scope>NUCLEOTIDE SEQUENCE [LARGE SCALE GENOMIC DNA]</scope>
    <source>
        <strain evidence="1 2">CCMP1005</strain>
    </source>
</reference>
<name>K0SWQ4_THAOC</name>
<organism evidence="1 2">
    <name type="scientific">Thalassiosira oceanica</name>
    <name type="common">Marine diatom</name>
    <dbReference type="NCBI Taxonomy" id="159749"/>
    <lineage>
        <taxon>Eukaryota</taxon>
        <taxon>Sar</taxon>
        <taxon>Stramenopiles</taxon>
        <taxon>Ochrophyta</taxon>
        <taxon>Bacillariophyta</taxon>
        <taxon>Coscinodiscophyceae</taxon>
        <taxon>Thalassiosirophycidae</taxon>
        <taxon>Thalassiosirales</taxon>
        <taxon>Thalassiosiraceae</taxon>
        <taxon>Thalassiosira</taxon>
    </lineage>
</organism>
<keyword evidence="2" id="KW-1185">Reference proteome</keyword>
<comment type="caution">
    <text evidence="1">The sequence shown here is derived from an EMBL/GenBank/DDBJ whole genome shotgun (WGS) entry which is preliminary data.</text>
</comment>
<proteinExistence type="predicted"/>
<dbReference type="AlphaFoldDB" id="K0SWQ4"/>
<evidence type="ECO:0000313" key="1">
    <source>
        <dbReference type="EMBL" id="EJK70838.1"/>
    </source>
</evidence>
<accession>K0SWQ4</accession>
<gene>
    <name evidence="1" type="ORF">THAOC_07775</name>
</gene>
<evidence type="ECO:0000313" key="2">
    <source>
        <dbReference type="Proteomes" id="UP000266841"/>
    </source>
</evidence>
<sequence>MAYNIWRAIAARMPSSSLAIRVSRQLVQHAVQHPLKPRVAHRKVPVKQIVATPKAHVIGLWPSPACLNPFVCPAEQLHEVGIAQEAWYEAPQLVEHGAVHGEDRIGHLRAVRHDEPVRGVEERGLLLDGDDSTGSGGCRAISIPRQTVSLEHYISELVEHALREGFGVPKRPLQRHVTHVQSLVAVQRRLHIGRRGKLERVSPKRVHGPEDLAEPEREAPARFVAVHVPVWQPDEEGVEERVADVFAPEVEEIHCRTWDFSKR</sequence>
<dbReference type="Proteomes" id="UP000266841">
    <property type="component" value="Unassembled WGS sequence"/>
</dbReference>